<evidence type="ECO:0000256" key="6">
    <source>
        <dbReference type="SAM" id="Phobius"/>
    </source>
</evidence>
<dbReference type="GO" id="GO:0016020">
    <property type="term" value="C:membrane"/>
    <property type="evidence" value="ECO:0007669"/>
    <property type="project" value="UniProtKB-SubCell"/>
</dbReference>
<feature type="transmembrane region" description="Helical" evidence="6">
    <location>
        <begin position="201"/>
        <end position="220"/>
    </location>
</feature>
<dbReference type="AlphaFoldDB" id="A0A951IWD8"/>
<keyword evidence="4 6" id="KW-0472">Membrane</keyword>
<keyword evidence="3 6" id="KW-1133">Transmembrane helix</keyword>
<feature type="transmembrane region" description="Helical" evidence="6">
    <location>
        <begin position="75"/>
        <end position="95"/>
    </location>
</feature>
<accession>A0A951IWD8</accession>
<feature type="repeat" description="TPR" evidence="5">
    <location>
        <begin position="529"/>
        <end position="562"/>
    </location>
</feature>
<feature type="domain" description="O-antigen ligase-related" evidence="7">
    <location>
        <begin position="216"/>
        <end position="364"/>
    </location>
</feature>
<proteinExistence type="predicted"/>
<feature type="transmembrane region" description="Helical" evidence="6">
    <location>
        <begin position="392"/>
        <end position="416"/>
    </location>
</feature>
<feature type="transmembrane region" description="Helical" evidence="6">
    <location>
        <begin position="171"/>
        <end position="189"/>
    </location>
</feature>
<evidence type="ECO:0000256" key="5">
    <source>
        <dbReference type="PROSITE-ProRule" id="PRU00339"/>
    </source>
</evidence>
<sequence length="615" mass="69626">MQKSIFHTTSQFVFIAIFGIALAFLPLFRIEGWAYIPFLQLGQSMLLLALMMGVAFPLAAFLIRKDKAWVFQIKALDCLLFLVIAWAVINAFFLQETASQSYRLFDLIGLVMFYLAVRIFFKKENHFLLLVLLIIGAMIQLVYGQLQLYGVYPTQHSGFPLTGSFFNPGPYSGYLAALFPAALGIYLFVDKLLLLDEYKQLQSILKYFALATCGGILLVLPAAQSRAAWLAVLISAVFLLYHRYHWRNYLRMDFIDRPVKKYLAAFLLVIVLLSLFGSIYRFKRDSADGRLLMWKASWGMVKENPWVGLGFDRFKAGYMEAQAAYFQANPKDPSIYLADDVVYAFNEGLQLLAEQGIIGLLLVFLLILFLFRTGKGKPSASLRISQAGIISILVFGMFSYPSHILPIKLSAVLYFAIAAGESDLIYTRRIKRPNPLIAWGLSLFLLSLTAFAGVKLKGLYQASKDWKEALRLYNGGTIGTVIEKYQNAYPYFNKEGDFLTNYGKALSVQGGHKEAVITLERAKYYAGNTIIQTTLGDSYRALGLYKEAEEAYKLAVDMLPDRFYARYLLAKLYEEIGENDKLIPIAQYLIEKEPKVPSQAVEEIKNEMKMILDPK</sequence>
<keyword evidence="9" id="KW-1185">Reference proteome</keyword>
<feature type="transmembrane region" description="Helical" evidence="6">
    <location>
        <begin position="352"/>
        <end position="371"/>
    </location>
</feature>
<gene>
    <name evidence="8" type="ORF">EGN73_03900</name>
</gene>
<evidence type="ECO:0000256" key="4">
    <source>
        <dbReference type="ARBA" id="ARBA00023136"/>
    </source>
</evidence>
<evidence type="ECO:0000313" key="8">
    <source>
        <dbReference type="EMBL" id="MBW3466951.1"/>
    </source>
</evidence>
<dbReference type="RefSeq" id="WP_219287163.1">
    <property type="nucleotide sequence ID" value="NZ_RPHB01000002.1"/>
</dbReference>
<feature type="transmembrane region" description="Helical" evidence="6">
    <location>
        <begin position="128"/>
        <end position="151"/>
    </location>
</feature>
<feature type="transmembrane region" description="Helical" evidence="6">
    <location>
        <begin position="436"/>
        <end position="454"/>
    </location>
</feature>
<evidence type="ECO:0000313" key="9">
    <source>
        <dbReference type="Proteomes" id="UP000727490"/>
    </source>
</evidence>
<dbReference type="Pfam" id="PF04932">
    <property type="entry name" value="Wzy_C"/>
    <property type="match status" value="1"/>
</dbReference>
<dbReference type="InterPro" id="IPR051533">
    <property type="entry name" value="WaaL-like"/>
</dbReference>
<feature type="transmembrane region" description="Helical" evidence="6">
    <location>
        <begin position="42"/>
        <end position="63"/>
    </location>
</feature>
<keyword evidence="5" id="KW-0802">TPR repeat</keyword>
<evidence type="ECO:0000259" key="7">
    <source>
        <dbReference type="Pfam" id="PF04932"/>
    </source>
</evidence>
<organism evidence="8 9">
    <name type="scientific">Arthrospiribacter ruber</name>
    <dbReference type="NCBI Taxonomy" id="2487934"/>
    <lineage>
        <taxon>Bacteria</taxon>
        <taxon>Pseudomonadati</taxon>
        <taxon>Bacteroidota</taxon>
        <taxon>Cytophagia</taxon>
        <taxon>Cytophagales</taxon>
        <taxon>Cyclobacteriaceae</taxon>
        <taxon>Arthrospiribacter</taxon>
    </lineage>
</organism>
<protein>
    <recommendedName>
        <fullName evidence="7">O-antigen ligase-related domain-containing protein</fullName>
    </recommendedName>
</protein>
<feature type="transmembrane region" description="Helical" evidence="6">
    <location>
        <begin position="262"/>
        <end position="282"/>
    </location>
</feature>
<dbReference type="PANTHER" id="PTHR37422:SF13">
    <property type="entry name" value="LIPOPOLYSACCHARIDE BIOSYNTHESIS PROTEIN PA4999-RELATED"/>
    <property type="match status" value="1"/>
</dbReference>
<feature type="transmembrane region" description="Helical" evidence="6">
    <location>
        <begin position="101"/>
        <end position="121"/>
    </location>
</feature>
<dbReference type="EMBL" id="RPHB01000002">
    <property type="protein sequence ID" value="MBW3466951.1"/>
    <property type="molecule type" value="Genomic_DNA"/>
</dbReference>
<comment type="caution">
    <text evidence="8">The sequence shown here is derived from an EMBL/GenBank/DDBJ whole genome shotgun (WGS) entry which is preliminary data.</text>
</comment>
<reference evidence="8 9" key="1">
    <citation type="journal article" date="2020" name="Syst. Appl. Microbiol.">
        <title>Arthrospiribacter ruber gen. nov., sp. nov., a novel bacterium isolated from Arthrospira cultures.</title>
        <authorList>
            <person name="Waleron M."/>
            <person name="Misztak A."/>
            <person name="Waleron M.M."/>
            <person name="Furmaniak M."/>
            <person name="Mrozik A."/>
            <person name="Waleron K."/>
        </authorList>
    </citation>
    <scope>NUCLEOTIDE SEQUENCE [LARGE SCALE GENOMIC DNA]</scope>
    <source>
        <strain evidence="8 9">DPMB0001</strain>
    </source>
</reference>
<dbReference type="PROSITE" id="PS50005">
    <property type="entry name" value="TPR"/>
    <property type="match status" value="1"/>
</dbReference>
<dbReference type="Proteomes" id="UP000727490">
    <property type="component" value="Unassembled WGS sequence"/>
</dbReference>
<dbReference type="InterPro" id="IPR007016">
    <property type="entry name" value="O-antigen_ligase-rel_domated"/>
</dbReference>
<dbReference type="InterPro" id="IPR019734">
    <property type="entry name" value="TPR_rpt"/>
</dbReference>
<evidence type="ECO:0000256" key="3">
    <source>
        <dbReference type="ARBA" id="ARBA00022989"/>
    </source>
</evidence>
<evidence type="ECO:0000256" key="1">
    <source>
        <dbReference type="ARBA" id="ARBA00004141"/>
    </source>
</evidence>
<feature type="transmembrane region" description="Helical" evidence="6">
    <location>
        <begin position="226"/>
        <end position="242"/>
    </location>
</feature>
<evidence type="ECO:0000256" key="2">
    <source>
        <dbReference type="ARBA" id="ARBA00022692"/>
    </source>
</evidence>
<feature type="transmembrane region" description="Helical" evidence="6">
    <location>
        <begin position="12"/>
        <end position="30"/>
    </location>
</feature>
<dbReference type="PANTHER" id="PTHR37422">
    <property type="entry name" value="TEICHURONIC ACID BIOSYNTHESIS PROTEIN TUAE"/>
    <property type="match status" value="1"/>
</dbReference>
<keyword evidence="2 6" id="KW-0812">Transmembrane</keyword>
<comment type="subcellular location">
    <subcellularLocation>
        <location evidence="1">Membrane</location>
        <topology evidence="1">Multi-pass membrane protein</topology>
    </subcellularLocation>
</comment>
<name>A0A951IWD8_9BACT</name>